<proteinExistence type="predicted"/>
<gene>
    <name evidence="1" type="ORF">FPPS064S07_02838</name>
</gene>
<dbReference type="EMBL" id="CABHMY010000103">
    <property type="protein sequence ID" value="VUX10981.1"/>
    <property type="molecule type" value="Genomic_DNA"/>
</dbReference>
<dbReference type="AlphaFoldDB" id="A0A564TUR7"/>
<protein>
    <submittedName>
        <fullName evidence="1">Uncharacterized protein</fullName>
    </submittedName>
</protein>
<evidence type="ECO:0000313" key="1">
    <source>
        <dbReference type="EMBL" id="VUX10981.1"/>
    </source>
</evidence>
<reference evidence="1 2" key="1">
    <citation type="submission" date="2019-07" db="EMBL/GenBank/DDBJ databases">
        <authorList>
            <person name="Hibberd C M."/>
            <person name="Gehrig L. J."/>
            <person name="Chang H.-W."/>
            <person name="Venkatesh S."/>
        </authorList>
    </citation>
    <scope>NUCLEOTIDE SEQUENCE [LARGE SCALE GENOMIC DNA]</scope>
    <source>
        <strain evidence="1">Faecalibacterium_prausnitzii_JG_BgPS064</strain>
    </source>
</reference>
<accession>A0A564TUR7</accession>
<sequence length="343" mass="35415">MFRRQVVGVEDAVVDSNFADVVEGRGRRDEVAVHPAQAVDVGLLAQTLQQDAGDALHPGDVVDALAVVDLRDLAEDADHHLVVLLPVIELLGHQRTETALTGVEPGDIGDAAVDDAGIEGAADVVRGTQLVGAADGLGGILAGDHHDGDVLEPALGGHPGEDIEAVHVGHHDVQQHDGNIRAPGVQKLEALGAVGGLQDLKIVAEDLREDVTVHGGVVHDEHHRTVVIFRADGIGGDVLGDDSVLAAFCEVHPLVGDGQGIADGDAGGHHAADAGRDVHLLELGQMGREEALVDVLELAHESLGRDVGQDEQQLVAAVPHQHIGGADAAVDDGCDEPERCVAG</sequence>
<name>A0A564TUR7_9FIRM</name>
<evidence type="ECO:0000313" key="2">
    <source>
        <dbReference type="Proteomes" id="UP000406184"/>
    </source>
</evidence>
<organism evidence="1 2">
    <name type="scientific">Faecalibacterium prausnitzii</name>
    <dbReference type="NCBI Taxonomy" id="853"/>
    <lineage>
        <taxon>Bacteria</taxon>
        <taxon>Bacillati</taxon>
        <taxon>Bacillota</taxon>
        <taxon>Clostridia</taxon>
        <taxon>Eubacteriales</taxon>
        <taxon>Oscillospiraceae</taxon>
        <taxon>Faecalibacterium</taxon>
    </lineage>
</organism>
<dbReference type="Proteomes" id="UP000406184">
    <property type="component" value="Unassembled WGS sequence"/>
</dbReference>
<keyword evidence="2" id="KW-1185">Reference proteome</keyword>